<proteinExistence type="predicted"/>
<dbReference type="GeneID" id="63725851"/>
<feature type="region of interest" description="Disordered" evidence="1">
    <location>
        <begin position="1"/>
        <end position="105"/>
    </location>
</feature>
<protein>
    <submittedName>
        <fullName evidence="2">Uncharacterized protein</fullName>
    </submittedName>
</protein>
<dbReference type="AlphaFoldDB" id="A0A1L9PQF5"/>
<accession>A0A1L9PQF5</accession>
<evidence type="ECO:0000256" key="1">
    <source>
        <dbReference type="SAM" id="MobiDB-lite"/>
    </source>
</evidence>
<evidence type="ECO:0000313" key="2">
    <source>
        <dbReference type="EMBL" id="OJJ03750.1"/>
    </source>
</evidence>
<dbReference type="EMBL" id="KV878130">
    <property type="protein sequence ID" value="OJJ03750.1"/>
    <property type="molecule type" value="Genomic_DNA"/>
</dbReference>
<dbReference type="RefSeq" id="XP_040669512.1">
    <property type="nucleotide sequence ID" value="XM_040810340.1"/>
</dbReference>
<dbReference type="Proteomes" id="UP000184073">
    <property type="component" value="Unassembled WGS sequence"/>
</dbReference>
<feature type="compositionally biased region" description="Low complexity" evidence="1">
    <location>
        <begin position="26"/>
        <end position="36"/>
    </location>
</feature>
<name>A0A1L9PQF5_ASPVE</name>
<feature type="compositionally biased region" description="Low complexity" evidence="1">
    <location>
        <begin position="69"/>
        <end position="83"/>
    </location>
</feature>
<sequence>MAPPAREMPGCNARIKARPGSKPGYSSDRNSQQSSSPALFPNPIDQGADREQRKRKQGPRTGQGTKQFNNNSQQQQQRRNSSSADTRVTAGEAKDEGRVGGGEKE</sequence>
<gene>
    <name evidence="2" type="ORF">ASPVEDRAFT_30248</name>
</gene>
<reference evidence="3" key="1">
    <citation type="journal article" date="2017" name="Genome Biol.">
        <title>Comparative genomics reveals high biological diversity and specific adaptations in the industrially and medically important fungal genus Aspergillus.</title>
        <authorList>
            <person name="de Vries R.P."/>
            <person name="Riley R."/>
            <person name="Wiebenga A."/>
            <person name="Aguilar-Osorio G."/>
            <person name="Amillis S."/>
            <person name="Uchima C.A."/>
            <person name="Anderluh G."/>
            <person name="Asadollahi M."/>
            <person name="Askin M."/>
            <person name="Barry K."/>
            <person name="Battaglia E."/>
            <person name="Bayram O."/>
            <person name="Benocci T."/>
            <person name="Braus-Stromeyer S.A."/>
            <person name="Caldana C."/>
            <person name="Canovas D."/>
            <person name="Cerqueira G.C."/>
            <person name="Chen F."/>
            <person name="Chen W."/>
            <person name="Choi C."/>
            <person name="Clum A."/>
            <person name="Dos Santos R.A."/>
            <person name="Damasio A.R."/>
            <person name="Diallinas G."/>
            <person name="Emri T."/>
            <person name="Fekete E."/>
            <person name="Flipphi M."/>
            <person name="Freyberg S."/>
            <person name="Gallo A."/>
            <person name="Gournas C."/>
            <person name="Habgood R."/>
            <person name="Hainaut M."/>
            <person name="Harispe M.L."/>
            <person name="Henrissat B."/>
            <person name="Hilden K.S."/>
            <person name="Hope R."/>
            <person name="Hossain A."/>
            <person name="Karabika E."/>
            <person name="Karaffa L."/>
            <person name="Karanyi Z."/>
            <person name="Krasevec N."/>
            <person name="Kuo A."/>
            <person name="Kusch H."/>
            <person name="LaButti K."/>
            <person name="Lagendijk E.L."/>
            <person name="Lapidus A."/>
            <person name="Levasseur A."/>
            <person name="Lindquist E."/>
            <person name="Lipzen A."/>
            <person name="Logrieco A.F."/>
            <person name="MacCabe A."/>
            <person name="Maekelae M.R."/>
            <person name="Malavazi I."/>
            <person name="Melin P."/>
            <person name="Meyer V."/>
            <person name="Mielnichuk N."/>
            <person name="Miskei M."/>
            <person name="Molnar A.P."/>
            <person name="Mule G."/>
            <person name="Ngan C.Y."/>
            <person name="Orejas M."/>
            <person name="Orosz E."/>
            <person name="Ouedraogo J.P."/>
            <person name="Overkamp K.M."/>
            <person name="Park H.-S."/>
            <person name="Perrone G."/>
            <person name="Piumi F."/>
            <person name="Punt P.J."/>
            <person name="Ram A.F."/>
            <person name="Ramon A."/>
            <person name="Rauscher S."/>
            <person name="Record E."/>
            <person name="Riano-Pachon D.M."/>
            <person name="Robert V."/>
            <person name="Roehrig J."/>
            <person name="Ruller R."/>
            <person name="Salamov A."/>
            <person name="Salih N.S."/>
            <person name="Samson R.A."/>
            <person name="Sandor E."/>
            <person name="Sanguinetti M."/>
            <person name="Schuetze T."/>
            <person name="Sepcic K."/>
            <person name="Shelest E."/>
            <person name="Sherlock G."/>
            <person name="Sophianopoulou V."/>
            <person name="Squina F.M."/>
            <person name="Sun H."/>
            <person name="Susca A."/>
            <person name="Todd R.B."/>
            <person name="Tsang A."/>
            <person name="Unkles S.E."/>
            <person name="van de Wiele N."/>
            <person name="van Rossen-Uffink D."/>
            <person name="Oliveira J.V."/>
            <person name="Vesth T.C."/>
            <person name="Visser J."/>
            <person name="Yu J.-H."/>
            <person name="Zhou M."/>
            <person name="Andersen M.R."/>
            <person name="Archer D.B."/>
            <person name="Baker S.E."/>
            <person name="Benoit I."/>
            <person name="Brakhage A.A."/>
            <person name="Braus G.H."/>
            <person name="Fischer R."/>
            <person name="Frisvad J.C."/>
            <person name="Goldman G.H."/>
            <person name="Houbraken J."/>
            <person name="Oakley B."/>
            <person name="Pocsi I."/>
            <person name="Scazzocchio C."/>
            <person name="Seiboth B."/>
            <person name="vanKuyk P.A."/>
            <person name="Wortman J."/>
            <person name="Dyer P.S."/>
            <person name="Grigoriev I.V."/>
        </authorList>
    </citation>
    <scope>NUCLEOTIDE SEQUENCE [LARGE SCALE GENOMIC DNA]</scope>
    <source>
        <strain evidence="3">CBS 583.65</strain>
    </source>
</reference>
<organism evidence="2 3">
    <name type="scientific">Aspergillus versicolor CBS 583.65</name>
    <dbReference type="NCBI Taxonomy" id="1036611"/>
    <lineage>
        <taxon>Eukaryota</taxon>
        <taxon>Fungi</taxon>
        <taxon>Dikarya</taxon>
        <taxon>Ascomycota</taxon>
        <taxon>Pezizomycotina</taxon>
        <taxon>Eurotiomycetes</taxon>
        <taxon>Eurotiomycetidae</taxon>
        <taxon>Eurotiales</taxon>
        <taxon>Aspergillaceae</taxon>
        <taxon>Aspergillus</taxon>
        <taxon>Aspergillus subgen. Nidulantes</taxon>
    </lineage>
</organism>
<keyword evidence="3" id="KW-1185">Reference proteome</keyword>
<evidence type="ECO:0000313" key="3">
    <source>
        <dbReference type="Proteomes" id="UP000184073"/>
    </source>
</evidence>
<feature type="compositionally biased region" description="Basic and acidic residues" evidence="1">
    <location>
        <begin position="92"/>
        <end position="105"/>
    </location>
</feature>
<dbReference type="VEuPathDB" id="FungiDB:ASPVEDRAFT_30248"/>